<proteinExistence type="predicted"/>
<gene>
    <name evidence="1" type="ORF">FisN_37Hh009</name>
</gene>
<name>A0A1Z5KK82_FISSO</name>
<evidence type="ECO:0000313" key="2">
    <source>
        <dbReference type="Proteomes" id="UP000198406"/>
    </source>
</evidence>
<dbReference type="EMBL" id="BDSP01000245">
    <property type="protein sequence ID" value="GAX26441.1"/>
    <property type="molecule type" value="Genomic_DNA"/>
</dbReference>
<protein>
    <submittedName>
        <fullName evidence="1">Uncharacterized protein</fullName>
    </submittedName>
</protein>
<dbReference type="AlphaFoldDB" id="A0A1Z5KK82"/>
<dbReference type="InParanoid" id="A0A1Z5KK82"/>
<organism evidence="1 2">
    <name type="scientific">Fistulifera solaris</name>
    <name type="common">Oleaginous diatom</name>
    <dbReference type="NCBI Taxonomy" id="1519565"/>
    <lineage>
        <taxon>Eukaryota</taxon>
        <taxon>Sar</taxon>
        <taxon>Stramenopiles</taxon>
        <taxon>Ochrophyta</taxon>
        <taxon>Bacillariophyta</taxon>
        <taxon>Bacillariophyceae</taxon>
        <taxon>Bacillariophycidae</taxon>
        <taxon>Naviculales</taxon>
        <taxon>Naviculaceae</taxon>
        <taxon>Fistulifera</taxon>
    </lineage>
</organism>
<accession>A0A1Z5KK82</accession>
<dbReference type="Proteomes" id="UP000198406">
    <property type="component" value="Unassembled WGS sequence"/>
</dbReference>
<sequence length="164" mass="17669">MPSAAQIMGEPIQLYDQTALLEMDLAKAQGYAILLQGSAEAPRPGGKLSKQSELLAFSALTDGNVIDACFGTLNSKEASEQAQRKVKDVKRILSDGVEVRSFPSVAVQAYAGAFRVVLKYQTAANKLNFLTRCFFYHGIKKTAIHELAESFAELQKAIAALAAS</sequence>
<evidence type="ECO:0000313" key="1">
    <source>
        <dbReference type="EMBL" id="GAX26441.1"/>
    </source>
</evidence>
<comment type="caution">
    <text evidence="1">The sequence shown here is derived from an EMBL/GenBank/DDBJ whole genome shotgun (WGS) entry which is preliminary data.</text>
</comment>
<dbReference type="OrthoDB" id="43696at2759"/>
<keyword evidence="2" id="KW-1185">Reference proteome</keyword>
<reference evidence="1 2" key="1">
    <citation type="journal article" date="2015" name="Plant Cell">
        <title>Oil accumulation by the oleaginous diatom Fistulifera solaris as revealed by the genome and transcriptome.</title>
        <authorList>
            <person name="Tanaka T."/>
            <person name="Maeda Y."/>
            <person name="Veluchamy A."/>
            <person name="Tanaka M."/>
            <person name="Abida H."/>
            <person name="Marechal E."/>
            <person name="Bowler C."/>
            <person name="Muto M."/>
            <person name="Sunaga Y."/>
            <person name="Tanaka M."/>
            <person name="Yoshino T."/>
            <person name="Taniguchi T."/>
            <person name="Fukuda Y."/>
            <person name="Nemoto M."/>
            <person name="Matsumoto M."/>
            <person name="Wong P.S."/>
            <person name="Aburatani S."/>
            <person name="Fujibuchi W."/>
        </authorList>
    </citation>
    <scope>NUCLEOTIDE SEQUENCE [LARGE SCALE GENOMIC DNA]</scope>
    <source>
        <strain evidence="1 2">JPCC DA0580</strain>
    </source>
</reference>